<keyword evidence="4" id="KW-1185">Reference proteome</keyword>
<dbReference type="PANTHER" id="PTHR36919:SF2">
    <property type="entry name" value="BLL6627 PROTEIN"/>
    <property type="match status" value="1"/>
</dbReference>
<dbReference type="eggNOG" id="COG4731">
    <property type="taxonomic scope" value="Bacteria"/>
</dbReference>
<name>R9GU68_9SPHI</name>
<evidence type="ECO:0000259" key="2">
    <source>
        <dbReference type="Pfam" id="PF09917"/>
    </source>
</evidence>
<dbReference type="OrthoDB" id="9814399at2"/>
<feature type="domain" description="DUF2147" evidence="2">
    <location>
        <begin position="27"/>
        <end position="141"/>
    </location>
</feature>
<dbReference type="RefSeq" id="WP_016194812.1">
    <property type="nucleotide sequence ID" value="NZ_AQPN01000062.1"/>
</dbReference>
<keyword evidence="1" id="KW-0732">Signal</keyword>
<evidence type="ECO:0000256" key="1">
    <source>
        <dbReference type="SAM" id="SignalP"/>
    </source>
</evidence>
<evidence type="ECO:0000313" key="3">
    <source>
        <dbReference type="EMBL" id="EOR95256.1"/>
    </source>
</evidence>
<feature type="chain" id="PRO_5004472297" evidence="1">
    <location>
        <begin position="20"/>
        <end position="144"/>
    </location>
</feature>
<proteinExistence type="predicted"/>
<organism evidence="3 4">
    <name type="scientific">Arcticibacter svalbardensis MN12-7</name>
    <dbReference type="NCBI Taxonomy" id="1150600"/>
    <lineage>
        <taxon>Bacteria</taxon>
        <taxon>Pseudomonadati</taxon>
        <taxon>Bacteroidota</taxon>
        <taxon>Sphingobacteriia</taxon>
        <taxon>Sphingobacteriales</taxon>
        <taxon>Sphingobacteriaceae</taxon>
        <taxon>Arcticibacter</taxon>
    </lineage>
</organism>
<gene>
    <name evidence="3" type="ORF">ADIARSV_1576</name>
</gene>
<dbReference type="Gene3D" id="2.40.128.520">
    <property type="match status" value="1"/>
</dbReference>
<reference evidence="3 4" key="1">
    <citation type="journal article" date="2013" name="Genome Announc.">
        <title>Draft Genome Sequence of Arcticibacter svalbardensis Strain MN12-7T, a Member of the Family Sphingobacteriaceae Isolated from an Arctic Soil Sample.</title>
        <authorList>
            <person name="Shivaji S."/>
            <person name="Ara S."/>
            <person name="Prasad S."/>
            <person name="Manasa B.P."/>
            <person name="Begum Z."/>
            <person name="Singh A."/>
            <person name="Kumar Pinnaka A."/>
        </authorList>
    </citation>
    <scope>NUCLEOTIDE SEQUENCE [LARGE SCALE GENOMIC DNA]</scope>
    <source>
        <strain evidence="3 4">MN12-7</strain>
    </source>
</reference>
<dbReference type="Pfam" id="PF09917">
    <property type="entry name" value="DUF2147"/>
    <property type="match status" value="1"/>
</dbReference>
<comment type="caution">
    <text evidence="3">The sequence shown here is derived from an EMBL/GenBank/DDBJ whole genome shotgun (WGS) entry which is preliminary data.</text>
</comment>
<dbReference type="AlphaFoldDB" id="R9GU68"/>
<protein>
    <submittedName>
        <fullName evidence="3">Putative SIGNAL PEPTIDE PROTEIN</fullName>
    </submittedName>
</protein>
<dbReference type="InterPro" id="IPR019223">
    <property type="entry name" value="DUF2147"/>
</dbReference>
<evidence type="ECO:0000313" key="4">
    <source>
        <dbReference type="Proteomes" id="UP000014174"/>
    </source>
</evidence>
<dbReference type="EMBL" id="AQPN01000062">
    <property type="protein sequence ID" value="EOR95256.1"/>
    <property type="molecule type" value="Genomic_DNA"/>
</dbReference>
<feature type="signal peptide" evidence="1">
    <location>
        <begin position="1"/>
        <end position="19"/>
    </location>
</feature>
<dbReference type="PANTHER" id="PTHR36919">
    <property type="entry name" value="BLR1215 PROTEIN"/>
    <property type="match status" value="1"/>
</dbReference>
<dbReference type="Proteomes" id="UP000014174">
    <property type="component" value="Unassembled WGS sequence"/>
</dbReference>
<accession>R9GU68</accession>
<sequence>MRYLLLSCLLLVSTCPIFALDDDTIIGKWIDQKGEAKIEIYKQGNQFFGKLYWLKDPFDKNGNVRKDLNNPETSLRDRDLKGIEILKNFTYNRDHEWTGGKIYDPRSGKTYDCKISISEEGELNVRGFIGFSIIGKTEIMIRLN</sequence>